<evidence type="ECO:0000256" key="5">
    <source>
        <dbReference type="ARBA" id="ARBA00023136"/>
    </source>
</evidence>
<dbReference type="Pfam" id="PF02535">
    <property type="entry name" value="Zip"/>
    <property type="match status" value="1"/>
</dbReference>
<dbReference type="GO" id="GO:0005385">
    <property type="term" value="F:zinc ion transmembrane transporter activity"/>
    <property type="evidence" value="ECO:0007669"/>
    <property type="project" value="TreeGrafter"/>
</dbReference>
<feature type="transmembrane region" description="Helical" evidence="6">
    <location>
        <begin position="188"/>
        <end position="213"/>
    </location>
</feature>
<evidence type="ECO:0000313" key="8">
    <source>
        <dbReference type="EMBL" id="KAK0051269.1"/>
    </source>
</evidence>
<sequence length="469" mass="50525">MPSKHSVCVFLLAMGCTSLLTASSFANEATREQMVNSSLGVLLKHFSLPLANSSGLTRKQFMQFLQSATSHSEDFLLSVLGSCKASDGNCTRQAECPGITEIFNVMAVGDFLPRERIADAIPVSMSTLISKNCSAGVSEDIYHSKNSNKPTAAEAWGCGIGFVSLIIVISNVGVFLGPIMNKRFFKRLLQFLVAMGAGALISTSLLVLIPEAFHIQAIEELNHSYIWKSSVIVISIYVFFSLERLLKTVLYNRRAVKSRDSDDVSVETGENSLAPLTDLNMDIVIKAPMENGHSHFHLPTEQAQDKVTLAWMVMAGDVIHNFVDGLSMGAAFTEDIALGISISLAIISEELPHELADIAILLHSGLSIKKSLLVNFLSACVCYLGLILGIVLGSSIAEASQWIFAMAGGLFLYIPLVDMLPDMSDHLDLLLQQGGHEAKVVACLHTLGLLLGGGIVISIVNVNTFILAP</sequence>
<comment type="subcellular location">
    <subcellularLocation>
        <location evidence="1">Membrane</location>
        <topology evidence="1">Multi-pass membrane protein</topology>
    </subcellularLocation>
</comment>
<keyword evidence="4 6" id="KW-1133">Transmembrane helix</keyword>
<comment type="caution">
    <text evidence="8">The sequence shown here is derived from an EMBL/GenBank/DDBJ whole genome shotgun (WGS) entry which is preliminary data.</text>
</comment>
<keyword evidence="9" id="KW-1185">Reference proteome</keyword>
<gene>
    <name evidence="8" type="ORF">Bpfe_019387</name>
</gene>
<evidence type="ECO:0000256" key="1">
    <source>
        <dbReference type="ARBA" id="ARBA00004141"/>
    </source>
</evidence>
<evidence type="ECO:0000256" key="2">
    <source>
        <dbReference type="ARBA" id="ARBA00006939"/>
    </source>
</evidence>
<dbReference type="InterPro" id="IPR003689">
    <property type="entry name" value="ZIP"/>
</dbReference>
<dbReference type="PANTHER" id="PTHR12191">
    <property type="entry name" value="SOLUTE CARRIER FAMILY 39"/>
    <property type="match status" value="1"/>
</dbReference>
<evidence type="ECO:0000256" key="3">
    <source>
        <dbReference type="ARBA" id="ARBA00022692"/>
    </source>
</evidence>
<dbReference type="GO" id="GO:0030003">
    <property type="term" value="P:intracellular monoatomic cation homeostasis"/>
    <property type="evidence" value="ECO:0007669"/>
    <property type="project" value="TreeGrafter"/>
</dbReference>
<evidence type="ECO:0000313" key="9">
    <source>
        <dbReference type="Proteomes" id="UP001233172"/>
    </source>
</evidence>
<evidence type="ECO:0000256" key="7">
    <source>
        <dbReference type="SAM" id="SignalP"/>
    </source>
</evidence>
<keyword evidence="5 6" id="KW-0472">Membrane</keyword>
<keyword evidence="7" id="KW-0732">Signal</keyword>
<dbReference type="PANTHER" id="PTHR12191:SF37">
    <property type="entry name" value="ZINC TRANSPORTER FOI"/>
    <property type="match status" value="1"/>
</dbReference>
<comment type="similarity">
    <text evidence="2">Belongs to the ZIP transporter (TC 2.A.5) family.</text>
</comment>
<dbReference type="InterPro" id="IPR050799">
    <property type="entry name" value="ZIP_Transporter"/>
</dbReference>
<feature type="transmembrane region" description="Helical" evidence="6">
    <location>
        <begin position="153"/>
        <end position="176"/>
    </location>
</feature>
<dbReference type="GO" id="GO:0140410">
    <property type="term" value="F:monoatomic cation:bicarbonate symporter activity"/>
    <property type="evidence" value="ECO:0007669"/>
    <property type="project" value="TreeGrafter"/>
</dbReference>
<name>A0AAD8BB23_BIOPF</name>
<evidence type="ECO:0000256" key="4">
    <source>
        <dbReference type="ARBA" id="ARBA00022989"/>
    </source>
</evidence>
<dbReference type="EMBL" id="JASAOG010000106">
    <property type="protein sequence ID" value="KAK0051269.1"/>
    <property type="molecule type" value="Genomic_DNA"/>
</dbReference>
<keyword evidence="3 6" id="KW-0812">Transmembrane</keyword>
<reference evidence="8" key="2">
    <citation type="submission" date="2023-04" db="EMBL/GenBank/DDBJ databases">
        <authorList>
            <person name="Bu L."/>
            <person name="Lu L."/>
            <person name="Laidemitt M.R."/>
            <person name="Zhang S.M."/>
            <person name="Mutuku M."/>
            <person name="Mkoji G."/>
            <person name="Steinauer M."/>
            <person name="Loker E.S."/>
        </authorList>
    </citation>
    <scope>NUCLEOTIDE SEQUENCE</scope>
    <source>
        <strain evidence="8">KasaAsao</strain>
        <tissue evidence="8">Whole Snail</tissue>
    </source>
</reference>
<reference evidence="8" key="1">
    <citation type="journal article" date="2023" name="PLoS Negl. Trop. Dis.">
        <title>A genome sequence for Biomphalaria pfeifferi, the major vector snail for the human-infecting parasite Schistosoma mansoni.</title>
        <authorList>
            <person name="Bu L."/>
            <person name="Lu L."/>
            <person name="Laidemitt M.R."/>
            <person name="Zhang S.M."/>
            <person name="Mutuku M."/>
            <person name="Mkoji G."/>
            <person name="Steinauer M."/>
            <person name="Loker E.S."/>
        </authorList>
    </citation>
    <scope>NUCLEOTIDE SEQUENCE</scope>
    <source>
        <strain evidence="8">KasaAsao</strain>
    </source>
</reference>
<dbReference type="GO" id="GO:0005886">
    <property type="term" value="C:plasma membrane"/>
    <property type="evidence" value="ECO:0007669"/>
    <property type="project" value="TreeGrafter"/>
</dbReference>
<dbReference type="AlphaFoldDB" id="A0AAD8BB23"/>
<feature type="transmembrane region" description="Helical" evidence="6">
    <location>
        <begin position="225"/>
        <end position="246"/>
    </location>
</feature>
<proteinExistence type="inferred from homology"/>
<dbReference type="GO" id="GO:0071578">
    <property type="term" value="P:zinc ion import across plasma membrane"/>
    <property type="evidence" value="ECO:0007669"/>
    <property type="project" value="TreeGrafter"/>
</dbReference>
<protein>
    <submittedName>
        <fullName evidence="8">Metal cation symporter ZIP14</fullName>
    </submittedName>
</protein>
<evidence type="ECO:0000256" key="6">
    <source>
        <dbReference type="SAM" id="Phobius"/>
    </source>
</evidence>
<dbReference type="Proteomes" id="UP001233172">
    <property type="component" value="Unassembled WGS sequence"/>
</dbReference>
<feature type="chain" id="PRO_5041978564" evidence="7">
    <location>
        <begin position="23"/>
        <end position="469"/>
    </location>
</feature>
<dbReference type="PROSITE" id="PS51257">
    <property type="entry name" value="PROKAR_LIPOPROTEIN"/>
    <property type="match status" value="1"/>
</dbReference>
<accession>A0AAD8BB23</accession>
<feature type="signal peptide" evidence="7">
    <location>
        <begin position="1"/>
        <end position="22"/>
    </location>
</feature>
<feature type="transmembrane region" description="Helical" evidence="6">
    <location>
        <begin position="402"/>
        <end position="420"/>
    </location>
</feature>
<organism evidence="8 9">
    <name type="scientific">Biomphalaria pfeifferi</name>
    <name type="common">Bloodfluke planorb</name>
    <name type="synonym">Freshwater snail</name>
    <dbReference type="NCBI Taxonomy" id="112525"/>
    <lineage>
        <taxon>Eukaryota</taxon>
        <taxon>Metazoa</taxon>
        <taxon>Spiralia</taxon>
        <taxon>Lophotrochozoa</taxon>
        <taxon>Mollusca</taxon>
        <taxon>Gastropoda</taxon>
        <taxon>Heterobranchia</taxon>
        <taxon>Euthyneura</taxon>
        <taxon>Panpulmonata</taxon>
        <taxon>Hygrophila</taxon>
        <taxon>Lymnaeoidea</taxon>
        <taxon>Planorbidae</taxon>
        <taxon>Biomphalaria</taxon>
    </lineage>
</organism>
<feature type="transmembrane region" description="Helical" evidence="6">
    <location>
        <begin position="372"/>
        <end position="396"/>
    </location>
</feature>
<feature type="transmembrane region" description="Helical" evidence="6">
    <location>
        <begin position="440"/>
        <end position="460"/>
    </location>
</feature>